<evidence type="ECO:0000256" key="1">
    <source>
        <dbReference type="SAM" id="MobiDB-lite"/>
    </source>
</evidence>
<sequence length="356" mass="40515">MDALVRNKLISNHVRDMLNGPSLDNEAKVQGVLFNIKKNMSEDKFNRFLSVVRTRASDTSQRQYGGVTPKGPAYMSRNKRSCLPDRKQHANKTPRQGAPEAVSNLRQSPERTEKQTHSTYLLRGVPPRRKLDSNRGRGSRNRQALGDISRTYHYIGKFRNKLGLDDGIELPTMSREIEKLVDRCKKLETKVNNMSKNMLHSEHGNEGSSTSESSFSSAIQRPRLSGNMRTSSPFTSDLNRAFGHGPEGLGLPKRTHGKVFRDKHSELRNMEDDNEYLLSVHPKISPISPRRNGIRTNTTKTSVIMQSHLDIYERLLLHPVTKPTPKQTCRVFRHLLTTLLQNCSIQIKSRITIKKN</sequence>
<feature type="region of interest" description="Disordered" evidence="1">
    <location>
        <begin position="55"/>
        <end position="145"/>
    </location>
</feature>
<organism evidence="2 3">
    <name type="scientific">Crassostrea virginica</name>
    <name type="common">Eastern oyster</name>
    <dbReference type="NCBI Taxonomy" id="6565"/>
    <lineage>
        <taxon>Eukaryota</taxon>
        <taxon>Metazoa</taxon>
        <taxon>Spiralia</taxon>
        <taxon>Lophotrochozoa</taxon>
        <taxon>Mollusca</taxon>
        <taxon>Bivalvia</taxon>
        <taxon>Autobranchia</taxon>
        <taxon>Pteriomorphia</taxon>
        <taxon>Ostreida</taxon>
        <taxon>Ostreoidea</taxon>
        <taxon>Ostreidae</taxon>
        <taxon>Crassostrea</taxon>
    </lineage>
</organism>
<protein>
    <submittedName>
        <fullName evidence="3">Uncharacterized protein LOC111106028</fullName>
    </submittedName>
</protein>
<dbReference type="AlphaFoldDB" id="A0A8B8B0X2"/>
<name>A0A8B8B0X2_CRAVI</name>
<dbReference type="RefSeq" id="XP_022296249.1">
    <property type="nucleotide sequence ID" value="XM_022440541.1"/>
</dbReference>
<evidence type="ECO:0000313" key="2">
    <source>
        <dbReference type="Proteomes" id="UP000694844"/>
    </source>
</evidence>
<gene>
    <name evidence="3" type="primary">LOC111106028</name>
</gene>
<accession>A0A8B8B0X2</accession>
<evidence type="ECO:0000313" key="3">
    <source>
        <dbReference type="RefSeq" id="XP_022296249.1"/>
    </source>
</evidence>
<dbReference type="GeneID" id="111106028"/>
<dbReference type="OrthoDB" id="6150763at2759"/>
<proteinExistence type="predicted"/>
<dbReference type="KEGG" id="cvn:111106028"/>
<feature type="compositionally biased region" description="Low complexity" evidence="1">
    <location>
        <begin position="206"/>
        <end position="217"/>
    </location>
</feature>
<reference evidence="3" key="1">
    <citation type="submission" date="2025-08" db="UniProtKB">
        <authorList>
            <consortium name="RefSeq"/>
        </authorList>
    </citation>
    <scope>IDENTIFICATION</scope>
    <source>
        <tissue evidence="3">Whole sample</tissue>
    </source>
</reference>
<keyword evidence="2" id="KW-1185">Reference proteome</keyword>
<feature type="region of interest" description="Disordered" evidence="1">
    <location>
        <begin position="194"/>
        <end position="232"/>
    </location>
</feature>
<dbReference type="Proteomes" id="UP000694844">
    <property type="component" value="Chromosome 8"/>
</dbReference>